<dbReference type="EMBL" id="PPTY01000006">
    <property type="protein sequence ID" value="RDB87014.1"/>
    <property type="molecule type" value="Genomic_DNA"/>
</dbReference>
<evidence type="ECO:0000256" key="1">
    <source>
        <dbReference type="ARBA" id="ARBA00023015"/>
    </source>
</evidence>
<feature type="transmembrane region" description="Helical" evidence="4">
    <location>
        <begin position="207"/>
        <end position="224"/>
    </location>
</feature>
<feature type="transmembrane region" description="Helical" evidence="4">
    <location>
        <begin position="281"/>
        <end position="297"/>
    </location>
</feature>
<dbReference type="Proteomes" id="UP000253915">
    <property type="component" value="Unassembled WGS sequence"/>
</dbReference>
<reference evidence="10 11" key="1">
    <citation type="journal article" date="2018" name="Elife">
        <title>Discovery and characterization of a prevalent human gut bacterial enzyme sufficient for the inactivation of a family of plant toxins.</title>
        <authorList>
            <person name="Koppel N."/>
            <person name="Bisanz J.E."/>
            <person name="Pandelia M.E."/>
            <person name="Turnbaugh P.J."/>
            <person name="Balskus E.P."/>
        </authorList>
    </citation>
    <scope>NUCLEOTIDE SEQUENCE [LARGE SCALE GENOMIC DNA]</scope>
    <source>
        <strain evidence="9 12">16A</strain>
        <strain evidence="8 11">FAA1-1-60AUCSF</strain>
        <strain evidence="7 10">MR1 #12</strain>
    </source>
</reference>
<evidence type="ECO:0000256" key="2">
    <source>
        <dbReference type="ARBA" id="ARBA00023125"/>
    </source>
</evidence>
<dbReference type="Proteomes" id="UP000253857">
    <property type="component" value="Unassembled WGS sequence"/>
</dbReference>
<dbReference type="Gene3D" id="1.10.10.10">
    <property type="entry name" value="Winged helix-like DNA-binding domain superfamily/Winged helix DNA-binding domain"/>
    <property type="match status" value="1"/>
</dbReference>
<evidence type="ECO:0000313" key="8">
    <source>
        <dbReference type="EMBL" id="RDB87014.1"/>
    </source>
</evidence>
<feature type="transmembrane region" description="Helical" evidence="4">
    <location>
        <begin position="91"/>
        <end position="108"/>
    </location>
</feature>
<dbReference type="PANTHER" id="PTHR44688">
    <property type="entry name" value="DNA-BINDING TRANSCRIPTIONAL ACTIVATOR DEVR_DOSR"/>
    <property type="match status" value="1"/>
</dbReference>
<feature type="domain" description="HTH luxR-type" evidence="5">
    <location>
        <begin position="469"/>
        <end position="534"/>
    </location>
</feature>
<sequence>MMRRRRCARIAANRGASAAAHDGGGQVSETRCERELGKKPWTQMLLRLDDDMPLLKYFGFACWVAWFSVAYSSSVWVEGAEETASVVSDMFLYSTLSHATALLACACFSQAVSKVADRPWFLASAGALAALGCVCVVQAGSLLVSSTALFVAGSCLTGIGTAALSINAGLLLCAVRPRQALRVILYCELLAALLQFMVLGLPDPFDLALFVALPLLSAACFVVGSAQRAKPVVQESQRLKPSKAFGLFLLVVCVLSAAANFGKGMHRAVVSPGQLAEDGSITTLLTVVCLVALLLFISLRRRELNFEHLLYPMALVIILSLSVTFFFPGSAVVGVVLVGVAFQLFDVVTWYMFSYIVYQSKASAVQVVALGRAIIALGVTMGDALGARCAGMGIEDAPLATAVFVLLFAAVIAVFFVFPERQVDKLLLPIPDEDDEGVASADASEVSAVEGEDATAAEHRGRWKQLCMQLGDERQLTEREKEVLVMLARGYGSQSISDALTISLYTTRAHTRNIYAKLDVHSRQELADCVRAYVEAFDRDVASGRA</sequence>
<feature type="transmembrane region" description="Helical" evidence="4">
    <location>
        <begin position="365"/>
        <end position="387"/>
    </location>
</feature>
<keyword evidence="2" id="KW-0238">DNA-binding</keyword>
<keyword evidence="3" id="KW-0804">Transcription</keyword>
<dbReference type="Pfam" id="PF00196">
    <property type="entry name" value="GerE"/>
    <property type="match status" value="1"/>
</dbReference>
<feature type="transmembrane region" description="Helical" evidence="4">
    <location>
        <begin position="244"/>
        <end position="261"/>
    </location>
</feature>
<keyword evidence="4" id="KW-0812">Transmembrane</keyword>
<dbReference type="InterPro" id="IPR000792">
    <property type="entry name" value="Tscrpt_reg_LuxR_C"/>
</dbReference>
<evidence type="ECO:0000256" key="3">
    <source>
        <dbReference type="ARBA" id="ARBA00023163"/>
    </source>
</evidence>
<dbReference type="PRINTS" id="PR00038">
    <property type="entry name" value="HTHLUXR"/>
</dbReference>
<reference evidence="6 13" key="2">
    <citation type="submission" date="2019-11" db="EMBL/GenBank/DDBJ databases">
        <title>Whole genome shotgun sequencing (WGS) data from Adlercreutzia equolifaciens ResAG-91, Eggerthella lenta MRI-F36, MRI-F37, MRI-F40, ResAG-49, ResAG-88, ResAG-121, ResAG-145, and Gordonibacter sp. ResAG-5, ResAG-26, ResAG-43, ResAG-50, ResAG-59.</title>
        <authorList>
            <person name="Stoll D.A."/>
            <person name="Danylec N."/>
            <person name="Franz C.M.A.P."/>
            <person name="Huch M."/>
        </authorList>
    </citation>
    <scope>NUCLEOTIDE SEQUENCE [LARGE SCALE GENOMIC DNA]</scope>
    <source>
        <strain evidence="6 13">ResAG-88</strain>
    </source>
</reference>
<dbReference type="PROSITE" id="PS50043">
    <property type="entry name" value="HTH_LUXR_2"/>
    <property type="match status" value="1"/>
</dbReference>
<dbReference type="CDD" id="cd06170">
    <property type="entry name" value="LuxR_C_like"/>
    <property type="match status" value="1"/>
</dbReference>
<comment type="caution">
    <text evidence="7">The sequence shown here is derived from an EMBL/GenBank/DDBJ whole genome shotgun (WGS) entry which is preliminary data.</text>
</comment>
<dbReference type="InterPro" id="IPR016032">
    <property type="entry name" value="Sig_transdc_resp-reg_C-effctor"/>
</dbReference>
<dbReference type="PANTHER" id="PTHR44688:SF16">
    <property type="entry name" value="DNA-BINDING TRANSCRIPTIONAL ACTIVATOR DEVR_DOSR"/>
    <property type="match status" value="1"/>
</dbReference>
<name>A0A369MRK9_EGGLN</name>
<dbReference type="InterPro" id="IPR036388">
    <property type="entry name" value="WH-like_DNA-bd_sf"/>
</dbReference>
<evidence type="ECO:0000313" key="6">
    <source>
        <dbReference type="EMBL" id="MVN32627.1"/>
    </source>
</evidence>
<evidence type="ECO:0000313" key="12">
    <source>
        <dbReference type="Proteomes" id="UP000253915"/>
    </source>
</evidence>
<feature type="transmembrane region" description="Helical" evidence="4">
    <location>
        <begin position="183"/>
        <end position="201"/>
    </location>
</feature>
<evidence type="ECO:0000313" key="9">
    <source>
        <dbReference type="EMBL" id="RDC41094.1"/>
    </source>
</evidence>
<evidence type="ECO:0000313" key="13">
    <source>
        <dbReference type="Proteomes" id="UP000436429"/>
    </source>
</evidence>
<keyword evidence="1" id="KW-0805">Transcription regulation</keyword>
<dbReference type="EMBL" id="PPUQ01000002">
    <property type="protein sequence ID" value="RDC41094.1"/>
    <property type="molecule type" value="Genomic_DNA"/>
</dbReference>
<gene>
    <name evidence="9" type="ORF">C1853_03085</name>
    <name evidence="8" type="ORF">C1871_05585</name>
    <name evidence="7" type="ORF">C1872_06805</name>
    <name evidence="6" type="ORF">GO726_05525</name>
</gene>
<feature type="transmembrane region" description="Helical" evidence="4">
    <location>
        <begin position="54"/>
        <end position="71"/>
    </location>
</feature>
<evidence type="ECO:0000256" key="4">
    <source>
        <dbReference type="SAM" id="Phobius"/>
    </source>
</evidence>
<dbReference type="GO" id="GO:0003677">
    <property type="term" value="F:DNA binding"/>
    <property type="evidence" value="ECO:0007669"/>
    <property type="project" value="UniProtKB-KW"/>
</dbReference>
<keyword evidence="4" id="KW-1133">Transmembrane helix</keyword>
<accession>A0A369MRK9</accession>
<dbReference type="EMBL" id="PPTX01000008">
    <property type="protein sequence ID" value="RDB80099.1"/>
    <property type="molecule type" value="Genomic_DNA"/>
</dbReference>
<dbReference type="Proteomes" id="UP000253752">
    <property type="component" value="Unassembled WGS sequence"/>
</dbReference>
<keyword evidence="4" id="KW-0472">Membrane</keyword>
<organism evidence="7 10">
    <name type="scientific">Eggerthella lenta</name>
    <name type="common">Eubacterium lentum</name>
    <dbReference type="NCBI Taxonomy" id="84112"/>
    <lineage>
        <taxon>Bacteria</taxon>
        <taxon>Bacillati</taxon>
        <taxon>Actinomycetota</taxon>
        <taxon>Coriobacteriia</taxon>
        <taxon>Eggerthellales</taxon>
        <taxon>Eggerthellaceae</taxon>
        <taxon>Eggerthella</taxon>
    </lineage>
</organism>
<dbReference type="SMART" id="SM00421">
    <property type="entry name" value="HTH_LUXR"/>
    <property type="match status" value="1"/>
</dbReference>
<evidence type="ECO:0000313" key="10">
    <source>
        <dbReference type="Proteomes" id="UP000253752"/>
    </source>
</evidence>
<feature type="transmembrane region" description="Helical" evidence="4">
    <location>
        <begin position="333"/>
        <end position="353"/>
    </location>
</feature>
<dbReference type="EMBL" id="WPOM01000008">
    <property type="protein sequence ID" value="MVN32627.1"/>
    <property type="molecule type" value="Genomic_DNA"/>
</dbReference>
<evidence type="ECO:0000259" key="5">
    <source>
        <dbReference type="PROSITE" id="PS50043"/>
    </source>
</evidence>
<dbReference type="SUPFAM" id="SSF46894">
    <property type="entry name" value="C-terminal effector domain of the bipartite response regulators"/>
    <property type="match status" value="1"/>
</dbReference>
<protein>
    <recommendedName>
        <fullName evidence="5">HTH luxR-type domain-containing protein</fullName>
    </recommendedName>
</protein>
<feature type="transmembrane region" description="Helical" evidence="4">
    <location>
        <begin position="309"/>
        <end position="327"/>
    </location>
</feature>
<dbReference type="GO" id="GO:0006355">
    <property type="term" value="P:regulation of DNA-templated transcription"/>
    <property type="evidence" value="ECO:0007669"/>
    <property type="project" value="InterPro"/>
</dbReference>
<dbReference type="AlphaFoldDB" id="A0A369MRK9"/>
<feature type="transmembrane region" description="Helical" evidence="4">
    <location>
        <begin position="149"/>
        <end position="171"/>
    </location>
</feature>
<feature type="transmembrane region" description="Helical" evidence="4">
    <location>
        <begin position="399"/>
        <end position="418"/>
    </location>
</feature>
<evidence type="ECO:0000313" key="7">
    <source>
        <dbReference type="EMBL" id="RDB80099.1"/>
    </source>
</evidence>
<feature type="transmembrane region" description="Helical" evidence="4">
    <location>
        <begin position="120"/>
        <end position="143"/>
    </location>
</feature>
<evidence type="ECO:0000313" key="11">
    <source>
        <dbReference type="Proteomes" id="UP000253857"/>
    </source>
</evidence>
<proteinExistence type="predicted"/>
<dbReference type="Proteomes" id="UP000436429">
    <property type="component" value="Unassembled WGS sequence"/>
</dbReference>